<dbReference type="RefSeq" id="WP_150076730.1">
    <property type="nucleotide sequence ID" value="NZ_VWOX01000006.1"/>
</dbReference>
<sequence>MSQWVFAEMSGASVRRDPQETELFKTEDAGENEYAGTDALVREVIQNSMDAAIGGQPVRVRFGLHPADDLPSTDRLAAYFSRLRPALAHRNIDYLPSGAPNLQLGYLVCEDFGTRGLGGDVTLGKDPPKRHPTREDFFWFWRNIGRSGKTGDDLGRWGLGKTVYRAASRVGCMLGLTVRACDNLQYLMGQAVLRLHEHQGTEYAPEGFWCRGCDATGLPVPIQDEHPIRCFKQEWSITRTTESGLSVVVPYVTDGLQAESILRLVAINFFVPVLRGELIVEVAGPGLPGHQSIVRIDSESIDRVCRSLSWDGKVSQKQSCPPPIELAKKSLATAAAASTTRLLGQTSMPVIDEEAFDEAVTQDLRQRYADGQLIGVRVRAALPRQKGPDDEGEALVFLRRRGGVERHESYFIREGMTITRLNSKRSLRGVEAWVSVEPGPLASLLGDTEGPSHISWDTSNDERANQTWKKWKGRVRFFSRIVDSLAEFLSPPSDEADFELLSDFFSVDKTLAPKPRQRQSDVGSSNRTFVRPDPTPRWYRSSAKEGGFRVTASRDLPVPKDAWLRIAVAYDMAGGDPLRHWAKFDFDFSKKEKGQIKFKGSGVVASLKNGNVVDLKITEPEFDLSVFGFDVHRDLFVRIEEIDPDSEVSK</sequence>
<accession>A0A5M6D8V9</accession>
<comment type="caution">
    <text evidence="2">The sequence shown here is derived from an EMBL/GenBank/DDBJ whole genome shotgun (WGS) entry which is preliminary data.</text>
</comment>
<gene>
    <name evidence="2" type="ORF">FYK55_12305</name>
</gene>
<dbReference type="EMBL" id="VWOX01000006">
    <property type="protein sequence ID" value="KAA5543066.1"/>
    <property type="molecule type" value="Genomic_DNA"/>
</dbReference>
<dbReference type="Proteomes" id="UP000324479">
    <property type="component" value="Unassembled WGS sequence"/>
</dbReference>
<reference evidence="2 3" key="1">
    <citation type="submission" date="2019-08" db="EMBL/GenBank/DDBJ databases">
        <authorList>
            <person name="Dhanesh K."/>
            <person name="Kumar G."/>
            <person name="Sasikala C."/>
            <person name="Venkata Ramana C."/>
        </authorList>
    </citation>
    <scope>NUCLEOTIDE SEQUENCE [LARGE SCALE GENOMIC DNA]</scope>
    <source>
        <strain evidence="2 3">JC645</strain>
    </source>
</reference>
<name>A0A5M6D8V9_9BACT</name>
<keyword evidence="3" id="KW-1185">Reference proteome</keyword>
<evidence type="ECO:0000313" key="2">
    <source>
        <dbReference type="EMBL" id="KAA5543066.1"/>
    </source>
</evidence>
<evidence type="ECO:0000313" key="3">
    <source>
        <dbReference type="Proteomes" id="UP000324479"/>
    </source>
</evidence>
<protein>
    <submittedName>
        <fullName evidence="2">Uncharacterized protein</fullName>
    </submittedName>
</protein>
<feature type="region of interest" description="Disordered" evidence="1">
    <location>
        <begin position="515"/>
        <end position="536"/>
    </location>
</feature>
<evidence type="ECO:0000256" key="1">
    <source>
        <dbReference type="SAM" id="MobiDB-lite"/>
    </source>
</evidence>
<proteinExistence type="predicted"/>
<dbReference type="AlphaFoldDB" id="A0A5M6D8V9"/>
<organism evidence="2 3">
    <name type="scientific">Roseiconus nitratireducens</name>
    <dbReference type="NCBI Taxonomy" id="2605748"/>
    <lineage>
        <taxon>Bacteria</taxon>
        <taxon>Pseudomonadati</taxon>
        <taxon>Planctomycetota</taxon>
        <taxon>Planctomycetia</taxon>
        <taxon>Pirellulales</taxon>
        <taxon>Pirellulaceae</taxon>
        <taxon>Roseiconus</taxon>
    </lineage>
</organism>